<sequence length="66" mass="7992">MDWKVFFKKMAIFSWCMAIISILIYIVRYTASEIGNLFMWDQPFIWELIFGLVFCLLSVFWPKKSK</sequence>
<evidence type="ECO:0000313" key="2">
    <source>
        <dbReference type="EMBL" id="PAB54252.1"/>
    </source>
</evidence>
<reference evidence="2 3" key="1">
    <citation type="submission" date="2017-05" db="EMBL/GenBank/DDBJ databases">
        <title>Lactobacillus johnsonii from commercial turkeys.</title>
        <authorList>
            <person name="Johnson T.J."/>
            <person name="Youmans B."/>
        </authorList>
    </citation>
    <scope>NUCLEOTIDE SEQUENCE [LARGE SCALE GENOMIC DNA]</scope>
    <source>
        <strain evidence="2 3">UMNLJ114</strain>
    </source>
</reference>
<organism evidence="2 3">
    <name type="scientific">Lactobacillus johnsonii</name>
    <dbReference type="NCBI Taxonomy" id="33959"/>
    <lineage>
        <taxon>Bacteria</taxon>
        <taxon>Bacillati</taxon>
        <taxon>Bacillota</taxon>
        <taxon>Bacilli</taxon>
        <taxon>Lactobacillales</taxon>
        <taxon>Lactobacillaceae</taxon>
        <taxon>Lactobacillus</taxon>
    </lineage>
</organism>
<gene>
    <name evidence="2" type="ORF">A3Q24_08525</name>
</gene>
<feature type="transmembrane region" description="Helical" evidence="1">
    <location>
        <begin position="12"/>
        <end position="31"/>
    </location>
</feature>
<accession>A0A267M4B8</accession>
<keyword evidence="1" id="KW-1133">Transmembrane helix</keyword>
<dbReference type="EMBL" id="NIBD01000047">
    <property type="protein sequence ID" value="PAB54252.1"/>
    <property type="molecule type" value="Genomic_DNA"/>
</dbReference>
<protein>
    <submittedName>
        <fullName evidence="2">Uncharacterized protein</fullName>
    </submittedName>
</protein>
<proteinExistence type="predicted"/>
<keyword evidence="1" id="KW-0812">Transmembrane</keyword>
<name>A0A267M4B8_LACJH</name>
<feature type="transmembrane region" description="Helical" evidence="1">
    <location>
        <begin position="43"/>
        <end position="61"/>
    </location>
</feature>
<evidence type="ECO:0000256" key="1">
    <source>
        <dbReference type="SAM" id="Phobius"/>
    </source>
</evidence>
<dbReference type="Proteomes" id="UP000216008">
    <property type="component" value="Unassembled WGS sequence"/>
</dbReference>
<comment type="caution">
    <text evidence="2">The sequence shown here is derived from an EMBL/GenBank/DDBJ whole genome shotgun (WGS) entry which is preliminary data.</text>
</comment>
<evidence type="ECO:0000313" key="3">
    <source>
        <dbReference type="Proteomes" id="UP000216008"/>
    </source>
</evidence>
<keyword evidence="1" id="KW-0472">Membrane</keyword>
<dbReference type="AlphaFoldDB" id="A0A267M4B8"/>